<dbReference type="Gene3D" id="3.30.160.60">
    <property type="entry name" value="Classic Zinc Finger"/>
    <property type="match status" value="4"/>
</dbReference>
<dbReference type="FunFam" id="3.30.160.60:FF:000063">
    <property type="entry name" value="Wilms tumor 1-KTS isoform"/>
    <property type="match status" value="1"/>
</dbReference>
<feature type="domain" description="C2H2-type" evidence="12">
    <location>
        <begin position="140"/>
        <end position="169"/>
    </location>
</feature>
<gene>
    <name evidence="13" type="ORF">K493DRAFT_216181</name>
</gene>
<dbReference type="InParanoid" id="A0A1Y1YHA4"/>
<dbReference type="InterPro" id="IPR043359">
    <property type="entry name" value="GLI-like"/>
</dbReference>
<dbReference type="InterPro" id="IPR013087">
    <property type="entry name" value="Znf_C2H2_type"/>
</dbReference>
<dbReference type="InterPro" id="IPR036236">
    <property type="entry name" value="Znf_C2H2_sf"/>
</dbReference>
<evidence type="ECO:0000256" key="6">
    <source>
        <dbReference type="ARBA" id="ARBA00022771"/>
    </source>
</evidence>
<organism evidence="13 14">
    <name type="scientific">Basidiobolus meristosporus CBS 931.73</name>
    <dbReference type="NCBI Taxonomy" id="1314790"/>
    <lineage>
        <taxon>Eukaryota</taxon>
        <taxon>Fungi</taxon>
        <taxon>Fungi incertae sedis</taxon>
        <taxon>Zoopagomycota</taxon>
        <taxon>Entomophthoromycotina</taxon>
        <taxon>Basidiobolomycetes</taxon>
        <taxon>Basidiobolales</taxon>
        <taxon>Basidiobolaceae</taxon>
        <taxon>Basidiobolus</taxon>
    </lineage>
</organism>
<dbReference type="GO" id="GO:0005730">
    <property type="term" value="C:nucleolus"/>
    <property type="evidence" value="ECO:0007669"/>
    <property type="project" value="UniProtKB-SubCell"/>
</dbReference>
<evidence type="ECO:0000256" key="3">
    <source>
        <dbReference type="ARBA" id="ARBA00022499"/>
    </source>
</evidence>
<keyword evidence="5" id="KW-0677">Repeat</keyword>
<dbReference type="SMART" id="SM00355">
    <property type="entry name" value="ZnF_C2H2"/>
    <property type="match status" value="4"/>
</dbReference>
<evidence type="ECO:0000259" key="12">
    <source>
        <dbReference type="PROSITE" id="PS50157"/>
    </source>
</evidence>
<evidence type="ECO:0000256" key="2">
    <source>
        <dbReference type="ARBA" id="ARBA00004642"/>
    </source>
</evidence>
<dbReference type="GO" id="GO:0008270">
    <property type="term" value="F:zinc ion binding"/>
    <property type="evidence" value="ECO:0007669"/>
    <property type="project" value="UniProtKB-KW"/>
</dbReference>
<dbReference type="STRING" id="1314790.A0A1Y1YHA4"/>
<dbReference type="Pfam" id="PF23561">
    <property type="entry name" value="zf-C2H2_15"/>
    <property type="match status" value="1"/>
</dbReference>
<feature type="domain" description="C2H2-type" evidence="12">
    <location>
        <begin position="107"/>
        <end position="139"/>
    </location>
</feature>
<dbReference type="PROSITE" id="PS00028">
    <property type="entry name" value="ZINC_FINGER_C2H2_1"/>
    <property type="match status" value="3"/>
</dbReference>
<evidence type="ECO:0000256" key="11">
    <source>
        <dbReference type="PROSITE-ProRule" id="PRU00042"/>
    </source>
</evidence>
<name>A0A1Y1YHA4_9FUNG</name>
<feature type="domain" description="C2H2-type" evidence="12">
    <location>
        <begin position="74"/>
        <end position="104"/>
    </location>
</feature>
<reference evidence="13 14" key="1">
    <citation type="submission" date="2016-07" db="EMBL/GenBank/DDBJ databases">
        <title>Pervasive Adenine N6-methylation of Active Genes in Fungi.</title>
        <authorList>
            <consortium name="DOE Joint Genome Institute"/>
            <person name="Mondo S.J."/>
            <person name="Dannebaum R.O."/>
            <person name="Kuo R.C."/>
            <person name="Labutti K."/>
            <person name="Haridas S."/>
            <person name="Kuo A."/>
            <person name="Salamov A."/>
            <person name="Ahrendt S.R."/>
            <person name="Lipzen A."/>
            <person name="Sullivan W."/>
            <person name="Andreopoulos W.B."/>
            <person name="Clum A."/>
            <person name="Lindquist E."/>
            <person name="Daum C."/>
            <person name="Ramamoorthy G.K."/>
            <person name="Gryganskyi A."/>
            <person name="Culley D."/>
            <person name="Magnuson J.K."/>
            <person name="James T.Y."/>
            <person name="O'Malley M.A."/>
            <person name="Stajich J.E."/>
            <person name="Spatafora J.W."/>
            <person name="Visel A."/>
            <person name="Grigoriev I.V."/>
        </authorList>
    </citation>
    <scope>NUCLEOTIDE SEQUENCE [LARGE SCALE GENOMIC DNA]</scope>
    <source>
        <strain evidence="13 14">CBS 931.73</strain>
    </source>
</reference>
<evidence type="ECO:0000313" key="13">
    <source>
        <dbReference type="EMBL" id="ORX97253.1"/>
    </source>
</evidence>
<dbReference type="GO" id="GO:0005654">
    <property type="term" value="C:nucleoplasm"/>
    <property type="evidence" value="ECO:0007669"/>
    <property type="project" value="UniProtKB-SubCell"/>
</dbReference>
<dbReference type="GO" id="GO:0000981">
    <property type="term" value="F:DNA-binding transcription factor activity, RNA polymerase II-specific"/>
    <property type="evidence" value="ECO:0007669"/>
    <property type="project" value="TreeGrafter"/>
</dbReference>
<dbReference type="EMBL" id="MCFE01000136">
    <property type="protein sequence ID" value="ORX97253.1"/>
    <property type="molecule type" value="Genomic_DNA"/>
</dbReference>
<keyword evidence="4" id="KW-0479">Metal-binding</keyword>
<evidence type="ECO:0000256" key="4">
    <source>
        <dbReference type="ARBA" id="ARBA00022723"/>
    </source>
</evidence>
<evidence type="ECO:0000256" key="9">
    <source>
        <dbReference type="ARBA" id="ARBA00023242"/>
    </source>
</evidence>
<proteinExistence type="predicted"/>
<dbReference type="OrthoDB" id="654211at2759"/>
<dbReference type="GO" id="GO:0000978">
    <property type="term" value="F:RNA polymerase II cis-regulatory region sequence-specific DNA binding"/>
    <property type="evidence" value="ECO:0007669"/>
    <property type="project" value="TreeGrafter"/>
</dbReference>
<dbReference type="PANTHER" id="PTHR45718">
    <property type="entry name" value="TRANSCRIPTIONAL ACTIVATOR CUBITUS INTERRUPTUS"/>
    <property type="match status" value="1"/>
</dbReference>
<evidence type="ECO:0000256" key="7">
    <source>
        <dbReference type="ARBA" id="ARBA00022833"/>
    </source>
</evidence>
<dbReference type="Pfam" id="PF00096">
    <property type="entry name" value="zf-C2H2"/>
    <property type="match status" value="2"/>
</dbReference>
<keyword evidence="7" id="KW-0862">Zinc</keyword>
<dbReference type="SUPFAM" id="SSF57667">
    <property type="entry name" value="beta-beta-alpha zinc fingers"/>
    <property type="match status" value="3"/>
</dbReference>
<evidence type="ECO:0000256" key="8">
    <source>
        <dbReference type="ARBA" id="ARBA00022843"/>
    </source>
</evidence>
<keyword evidence="14" id="KW-1185">Reference proteome</keyword>
<evidence type="ECO:0000256" key="10">
    <source>
        <dbReference type="ARBA" id="ARBA00069242"/>
    </source>
</evidence>
<dbReference type="Proteomes" id="UP000193498">
    <property type="component" value="Unassembled WGS sequence"/>
</dbReference>
<dbReference type="InterPro" id="IPR056436">
    <property type="entry name" value="Znf-C2H2_ZIC1-5/GLI1-3-like"/>
</dbReference>
<dbReference type="PROSITE" id="PS50157">
    <property type="entry name" value="ZINC_FINGER_C2H2_2"/>
    <property type="match status" value="4"/>
</dbReference>
<evidence type="ECO:0000256" key="1">
    <source>
        <dbReference type="ARBA" id="ARBA00004604"/>
    </source>
</evidence>
<comment type="subcellular location">
    <subcellularLocation>
        <location evidence="1">Nucleus</location>
        <location evidence="1">Nucleolus</location>
    </subcellularLocation>
    <subcellularLocation>
        <location evidence="2">Nucleus</location>
        <location evidence="2">Nucleoplasm</location>
    </subcellularLocation>
</comment>
<dbReference type="AlphaFoldDB" id="A0A1Y1YHA4"/>
<feature type="non-terminal residue" evidence="13">
    <location>
        <position position="197"/>
    </location>
</feature>
<keyword evidence="8" id="KW-0832">Ubl conjugation</keyword>
<evidence type="ECO:0000313" key="14">
    <source>
        <dbReference type="Proteomes" id="UP000193498"/>
    </source>
</evidence>
<keyword evidence="3" id="KW-1017">Isopeptide bond</keyword>
<accession>A0A1Y1YHA4</accession>
<feature type="domain" description="C2H2-type" evidence="12">
    <location>
        <begin position="170"/>
        <end position="197"/>
    </location>
</feature>
<comment type="caution">
    <text evidence="13">The sequence shown here is derived from an EMBL/GenBank/DDBJ whole genome shotgun (WGS) entry which is preliminary data.</text>
</comment>
<dbReference type="PANTHER" id="PTHR45718:SF4">
    <property type="entry name" value="TRANSCRIPTIONAL ACTIVATOR CUBITUS INTERRUPTUS"/>
    <property type="match status" value="1"/>
</dbReference>
<protein>
    <recommendedName>
        <fullName evidence="10">Wilms tumor protein homolog</fullName>
    </recommendedName>
</protein>
<sequence length="197" mass="22456">MKPLKILEYPSDGYGRLGSTNGPNNDSRYRDSAPFRAACVDDLSALEKSKSLDNLTREELIRRLRNVEDESQTFDCLWSDCAKSFPALDILISHIGQQHIGSGKASYKCEWQGCSRNQKPFTKRHKMYNHLRTHTGERPFQCPVADCGKRFSRPDSLATHVKTHSNVRPYLCPFPGCGKAYYHSRSLRKHVKGHELS</sequence>
<evidence type="ECO:0000256" key="5">
    <source>
        <dbReference type="ARBA" id="ARBA00022737"/>
    </source>
</evidence>
<keyword evidence="6 11" id="KW-0863">Zinc-finger</keyword>
<keyword evidence="9" id="KW-0539">Nucleus</keyword>